<proteinExistence type="predicted"/>
<keyword evidence="2" id="KW-1185">Reference proteome</keyword>
<dbReference type="Proteomes" id="UP001179952">
    <property type="component" value="Unassembled WGS sequence"/>
</dbReference>
<name>A0AAV9BR35_ACOGR</name>
<organism evidence="1 2">
    <name type="scientific">Acorus gramineus</name>
    <name type="common">Dwarf sweet flag</name>
    <dbReference type="NCBI Taxonomy" id="55184"/>
    <lineage>
        <taxon>Eukaryota</taxon>
        <taxon>Viridiplantae</taxon>
        <taxon>Streptophyta</taxon>
        <taxon>Embryophyta</taxon>
        <taxon>Tracheophyta</taxon>
        <taxon>Spermatophyta</taxon>
        <taxon>Magnoliopsida</taxon>
        <taxon>Liliopsida</taxon>
        <taxon>Acoraceae</taxon>
        <taxon>Acorus</taxon>
    </lineage>
</organism>
<comment type="caution">
    <text evidence="1">The sequence shown here is derived from an EMBL/GenBank/DDBJ whole genome shotgun (WGS) entry which is preliminary data.</text>
</comment>
<reference evidence="1" key="2">
    <citation type="submission" date="2023-06" db="EMBL/GenBank/DDBJ databases">
        <authorList>
            <person name="Ma L."/>
            <person name="Liu K.-W."/>
            <person name="Li Z."/>
            <person name="Hsiao Y.-Y."/>
            <person name="Qi Y."/>
            <person name="Fu T."/>
            <person name="Tang G."/>
            <person name="Zhang D."/>
            <person name="Sun W.-H."/>
            <person name="Liu D.-K."/>
            <person name="Li Y."/>
            <person name="Chen G.-Z."/>
            <person name="Liu X.-D."/>
            <person name="Liao X.-Y."/>
            <person name="Jiang Y.-T."/>
            <person name="Yu X."/>
            <person name="Hao Y."/>
            <person name="Huang J."/>
            <person name="Zhao X.-W."/>
            <person name="Ke S."/>
            <person name="Chen Y.-Y."/>
            <person name="Wu W.-L."/>
            <person name="Hsu J.-L."/>
            <person name="Lin Y.-F."/>
            <person name="Huang M.-D."/>
            <person name="Li C.-Y."/>
            <person name="Huang L."/>
            <person name="Wang Z.-W."/>
            <person name="Zhao X."/>
            <person name="Zhong W.-Y."/>
            <person name="Peng D.-H."/>
            <person name="Ahmad S."/>
            <person name="Lan S."/>
            <person name="Zhang J.-S."/>
            <person name="Tsai W.-C."/>
            <person name="Van De Peer Y."/>
            <person name="Liu Z.-J."/>
        </authorList>
    </citation>
    <scope>NUCLEOTIDE SEQUENCE</scope>
    <source>
        <strain evidence="1">SCP</strain>
        <tissue evidence="1">Leaves</tissue>
    </source>
</reference>
<gene>
    <name evidence="1" type="ORF">QJS04_geneDACA020146</name>
</gene>
<accession>A0AAV9BR35</accession>
<dbReference type="EMBL" id="JAUJYN010000002">
    <property type="protein sequence ID" value="KAK1278777.1"/>
    <property type="molecule type" value="Genomic_DNA"/>
</dbReference>
<dbReference type="AlphaFoldDB" id="A0AAV9BR35"/>
<evidence type="ECO:0000313" key="2">
    <source>
        <dbReference type="Proteomes" id="UP001179952"/>
    </source>
</evidence>
<protein>
    <submittedName>
        <fullName evidence="1">Uncharacterized protein</fullName>
    </submittedName>
</protein>
<reference evidence="1" key="1">
    <citation type="journal article" date="2023" name="Nat. Commun.">
        <title>Diploid and tetraploid genomes of Acorus and the evolution of monocots.</title>
        <authorList>
            <person name="Ma L."/>
            <person name="Liu K.W."/>
            <person name="Li Z."/>
            <person name="Hsiao Y.Y."/>
            <person name="Qi Y."/>
            <person name="Fu T."/>
            <person name="Tang G.D."/>
            <person name="Zhang D."/>
            <person name="Sun W.H."/>
            <person name="Liu D.K."/>
            <person name="Li Y."/>
            <person name="Chen G.Z."/>
            <person name="Liu X.D."/>
            <person name="Liao X.Y."/>
            <person name="Jiang Y.T."/>
            <person name="Yu X."/>
            <person name="Hao Y."/>
            <person name="Huang J."/>
            <person name="Zhao X.W."/>
            <person name="Ke S."/>
            <person name="Chen Y.Y."/>
            <person name="Wu W.L."/>
            <person name="Hsu J.L."/>
            <person name="Lin Y.F."/>
            <person name="Huang M.D."/>
            <person name="Li C.Y."/>
            <person name="Huang L."/>
            <person name="Wang Z.W."/>
            <person name="Zhao X."/>
            <person name="Zhong W.Y."/>
            <person name="Peng D.H."/>
            <person name="Ahmad S."/>
            <person name="Lan S."/>
            <person name="Zhang J.S."/>
            <person name="Tsai W.C."/>
            <person name="Van de Peer Y."/>
            <person name="Liu Z.J."/>
        </authorList>
    </citation>
    <scope>NUCLEOTIDE SEQUENCE</scope>
    <source>
        <strain evidence="1">SCP</strain>
    </source>
</reference>
<evidence type="ECO:0000313" key="1">
    <source>
        <dbReference type="EMBL" id="KAK1278777.1"/>
    </source>
</evidence>
<sequence>MFSVVSHIPSSTAIDILDRFMMFDKGMKVGPKEEELDVIIRTAATSAYVQGASLRSAGART</sequence>